<dbReference type="AlphaFoldDB" id="A0A1I7JGB5"/>
<feature type="domain" description="Cyclic nucleotide-binding" evidence="1">
    <location>
        <begin position="80"/>
        <end position="200"/>
    </location>
</feature>
<dbReference type="SUPFAM" id="SSF51206">
    <property type="entry name" value="cAMP-binding domain-like"/>
    <property type="match status" value="1"/>
</dbReference>
<gene>
    <name evidence="2" type="ORF">SAMN04489707_10262</name>
</gene>
<proteinExistence type="predicted"/>
<evidence type="ECO:0000313" key="2">
    <source>
        <dbReference type="EMBL" id="SFU84170.1"/>
    </source>
</evidence>
<dbReference type="InterPro" id="IPR018490">
    <property type="entry name" value="cNMP-bd_dom_sf"/>
</dbReference>
<dbReference type="SMART" id="SM00100">
    <property type="entry name" value="cNMP"/>
    <property type="match status" value="1"/>
</dbReference>
<dbReference type="Proteomes" id="UP000183656">
    <property type="component" value="Unassembled WGS sequence"/>
</dbReference>
<dbReference type="EMBL" id="FPBX01000026">
    <property type="protein sequence ID" value="SFU84170.1"/>
    <property type="molecule type" value="Genomic_DNA"/>
</dbReference>
<keyword evidence="3" id="KW-1185">Reference proteome</keyword>
<evidence type="ECO:0000313" key="3">
    <source>
        <dbReference type="Proteomes" id="UP000183656"/>
    </source>
</evidence>
<dbReference type="InterPro" id="IPR000595">
    <property type="entry name" value="cNMP-bd_dom"/>
</dbReference>
<protein>
    <submittedName>
        <fullName evidence="2">Cyclic nucleotide-binding domain-containing protein</fullName>
    </submittedName>
</protein>
<sequence length="230" mass="25184">MNTPLRHLLRPLWPSAARSPSSTPGDGDSVFFSSAFASQDVPGGVPFVPWEARAVEISARRLPADGVAARLQTLWADNRHMALLDADAVQRMVRFFSLVRVGPQCEVIRQDERGDFMAVLLAGNMSVNRTQPWGECLHLAQLRPGDIMGEMSLLDGGLRHSACTTLADCELAVLDAQAMDEMLAREPRLAASLSALLARKLSLRLRAVSASLSARDARENRQPREPRPAH</sequence>
<dbReference type="InterPro" id="IPR014710">
    <property type="entry name" value="RmlC-like_jellyroll"/>
</dbReference>
<dbReference type="OrthoDB" id="8565101at2"/>
<dbReference type="Gene3D" id="2.60.120.10">
    <property type="entry name" value="Jelly Rolls"/>
    <property type="match status" value="1"/>
</dbReference>
<reference evidence="2 3" key="1">
    <citation type="submission" date="2016-10" db="EMBL/GenBank/DDBJ databases">
        <authorList>
            <person name="de Groot N.N."/>
        </authorList>
    </citation>
    <scope>NUCLEOTIDE SEQUENCE [LARGE SCALE GENOMIC DNA]</scope>
    <source>
        <strain evidence="2 3">R-24608</strain>
    </source>
</reference>
<dbReference type="STRING" id="343013.SAMN04489707_10262"/>
<dbReference type="RefSeq" id="WP_082366558.1">
    <property type="nucleotide sequence ID" value="NZ_CYIG01000021.1"/>
</dbReference>
<dbReference type="Pfam" id="PF00027">
    <property type="entry name" value="cNMP_binding"/>
    <property type="match status" value="1"/>
</dbReference>
<accession>A0A1I7JGB5</accession>
<dbReference type="CDD" id="cd00038">
    <property type="entry name" value="CAP_ED"/>
    <property type="match status" value="1"/>
</dbReference>
<evidence type="ECO:0000259" key="1">
    <source>
        <dbReference type="PROSITE" id="PS50042"/>
    </source>
</evidence>
<name>A0A1I7JGB5_9BURK</name>
<dbReference type="PROSITE" id="PS50042">
    <property type="entry name" value="CNMP_BINDING_3"/>
    <property type="match status" value="1"/>
</dbReference>
<organism evidence="2 3">
    <name type="scientific">Paenacidovorax caeni</name>
    <dbReference type="NCBI Taxonomy" id="343013"/>
    <lineage>
        <taxon>Bacteria</taxon>
        <taxon>Pseudomonadati</taxon>
        <taxon>Pseudomonadota</taxon>
        <taxon>Betaproteobacteria</taxon>
        <taxon>Burkholderiales</taxon>
        <taxon>Comamonadaceae</taxon>
        <taxon>Paenacidovorax</taxon>
    </lineage>
</organism>